<evidence type="ECO:0000259" key="1">
    <source>
        <dbReference type="PROSITE" id="PS51166"/>
    </source>
</evidence>
<dbReference type="CDD" id="cd05467">
    <property type="entry name" value="CBM20"/>
    <property type="match status" value="1"/>
</dbReference>
<dbReference type="FunFam" id="2.60.40.10:FF:000552">
    <property type="entry name" value="Related to glucoamylase"/>
    <property type="match status" value="1"/>
</dbReference>
<dbReference type="EMBL" id="NKQK01000008">
    <property type="protein sequence ID" value="PSS23813.1"/>
    <property type="molecule type" value="Genomic_DNA"/>
</dbReference>
<feature type="domain" description="CBM20" evidence="1">
    <location>
        <begin position="88"/>
        <end position="190"/>
    </location>
</feature>
<reference evidence="2 3" key="1">
    <citation type="submission" date="2017-07" db="EMBL/GenBank/DDBJ databases">
        <title>An improved, manually edited Actinidia chinensis var. chinensis (kiwifruit) genome highlights the challenges associated with draft genomes and gene prediction in plants.</title>
        <authorList>
            <person name="Pilkington S."/>
            <person name="Crowhurst R."/>
            <person name="Hilario E."/>
            <person name="Nardozza S."/>
            <person name="Fraser L."/>
            <person name="Peng Y."/>
            <person name="Gunaseelan K."/>
            <person name="Simpson R."/>
            <person name="Tahir J."/>
            <person name="Deroles S."/>
            <person name="Templeton K."/>
            <person name="Luo Z."/>
            <person name="Davy M."/>
            <person name="Cheng C."/>
            <person name="Mcneilage M."/>
            <person name="Scaglione D."/>
            <person name="Liu Y."/>
            <person name="Zhang Q."/>
            <person name="Datson P."/>
            <person name="De Silva N."/>
            <person name="Gardiner S."/>
            <person name="Bassett H."/>
            <person name="Chagne D."/>
            <person name="Mccallum J."/>
            <person name="Dzierzon H."/>
            <person name="Deng C."/>
            <person name="Wang Y.-Y."/>
            <person name="Barron N."/>
            <person name="Manako K."/>
            <person name="Bowen J."/>
            <person name="Foster T."/>
            <person name="Erridge Z."/>
            <person name="Tiffin H."/>
            <person name="Waite C."/>
            <person name="Davies K."/>
            <person name="Grierson E."/>
            <person name="Laing W."/>
            <person name="Kirk R."/>
            <person name="Chen X."/>
            <person name="Wood M."/>
            <person name="Montefiori M."/>
            <person name="Brummell D."/>
            <person name="Schwinn K."/>
            <person name="Catanach A."/>
            <person name="Fullerton C."/>
            <person name="Li D."/>
            <person name="Meiyalaghan S."/>
            <person name="Nieuwenhuizen N."/>
            <person name="Read N."/>
            <person name="Prakash R."/>
            <person name="Hunter D."/>
            <person name="Zhang H."/>
            <person name="Mckenzie M."/>
            <person name="Knabel M."/>
            <person name="Harris A."/>
            <person name="Allan A."/>
            <person name="Chen A."/>
            <person name="Janssen B."/>
            <person name="Plunkett B."/>
            <person name="Dwamena C."/>
            <person name="Voogd C."/>
            <person name="Leif D."/>
            <person name="Lafferty D."/>
            <person name="Souleyre E."/>
            <person name="Varkonyi-Gasic E."/>
            <person name="Gambi F."/>
            <person name="Hanley J."/>
            <person name="Yao J.-L."/>
            <person name="Cheung J."/>
            <person name="David K."/>
            <person name="Warren B."/>
            <person name="Marsh K."/>
            <person name="Snowden K."/>
            <person name="Lin-Wang K."/>
            <person name="Brian L."/>
            <person name="Martinez-Sanchez M."/>
            <person name="Wang M."/>
            <person name="Ileperuma N."/>
            <person name="Macnee N."/>
            <person name="Campin R."/>
            <person name="Mcatee P."/>
            <person name="Drummond R."/>
            <person name="Espley R."/>
            <person name="Ireland H."/>
            <person name="Wu R."/>
            <person name="Atkinson R."/>
            <person name="Karunairetnam S."/>
            <person name="Bulley S."/>
            <person name="Chunkath S."/>
            <person name="Hanley Z."/>
            <person name="Storey R."/>
            <person name="Thrimawithana A."/>
            <person name="Thomson S."/>
            <person name="David C."/>
            <person name="Testolin R."/>
        </authorList>
    </citation>
    <scope>NUCLEOTIDE SEQUENCE [LARGE SCALE GENOMIC DNA]</scope>
    <source>
        <strain evidence="3">cv. Red5</strain>
        <tissue evidence="2">Young leaf</tissue>
    </source>
</reference>
<reference evidence="3" key="2">
    <citation type="journal article" date="2018" name="BMC Genomics">
        <title>A manually annotated Actinidia chinensis var. chinensis (kiwifruit) genome highlights the challenges associated with draft genomes and gene prediction in plants.</title>
        <authorList>
            <person name="Pilkington S.M."/>
            <person name="Crowhurst R."/>
            <person name="Hilario E."/>
            <person name="Nardozza S."/>
            <person name="Fraser L."/>
            <person name="Peng Y."/>
            <person name="Gunaseelan K."/>
            <person name="Simpson R."/>
            <person name="Tahir J."/>
            <person name="Deroles S.C."/>
            <person name="Templeton K."/>
            <person name="Luo Z."/>
            <person name="Davy M."/>
            <person name="Cheng C."/>
            <person name="McNeilage M."/>
            <person name="Scaglione D."/>
            <person name="Liu Y."/>
            <person name="Zhang Q."/>
            <person name="Datson P."/>
            <person name="De Silva N."/>
            <person name="Gardiner S.E."/>
            <person name="Bassett H."/>
            <person name="Chagne D."/>
            <person name="McCallum J."/>
            <person name="Dzierzon H."/>
            <person name="Deng C."/>
            <person name="Wang Y.Y."/>
            <person name="Barron L."/>
            <person name="Manako K."/>
            <person name="Bowen J."/>
            <person name="Foster T.M."/>
            <person name="Erridge Z.A."/>
            <person name="Tiffin H."/>
            <person name="Waite C.N."/>
            <person name="Davies K.M."/>
            <person name="Grierson E.P."/>
            <person name="Laing W.A."/>
            <person name="Kirk R."/>
            <person name="Chen X."/>
            <person name="Wood M."/>
            <person name="Montefiori M."/>
            <person name="Brummell D.A."/>
            <person name="Schwinn K.E."/>
            <person name="Catanach A."/>
            <person name="Fullerton C."/>
            <person name="Li D."/>
            <person name="Meiyalaghan S."/>
            <person name="Nieuwenhuizen N."/>
            <person name="Read N."/>
            <person name="Prakash R."/>
            <person name="Hunter D."/>
            <person name="Zhang H."/>
            <person name="McKenzie M."/>
            <person name="Knabel M."/>
            <person name="Harris A."/>
            <person name="Allan A.C."/>
            <person name="Gleave A."/>
            <person name="Chen A."/>
            <person name="Janssen B.J."/>
            <person name="Plunkett B."/>
            <person name="Ampomah-Dwamena C."/>
            <person name="Voogd C."/>
            <person name="Leif D."/>
            <person name="Lafferty D."/>
            <person name="Souleyre E.J.F."/>
            <person name="Varkonyi-Gasic E."/>
            <person name="Gambi F."/>
            <person name="Hanley J."/>
            <person name="Yao J.L."/>
            <person name="Cheung J."/>
            <person name="David K.M."/>
            <person name="Warren B."/>
            <person name="Marsh K."/>
            <person name="Snowden K.C."/>
            <person name="Lin-Wang K."/>
            <person name="Brian L."/>
            <person name="Martinez-Sanchez M."/>
            <person name="Wang M."/>
            <person name="Ileperuma N."/>
            <person name="Macnee N."/>
            <person name="Campin R."/>
            <person name="McAtee P."/>
            <person name="Drummond R.S.M."/>
            <person name="Espley R.V."/>
            <person name="Ireland H.S."/>
            <person name="Wu R."/>
            <person name="Atkinson R.G."/>
            <person name="Karunairetnam S."/>
            <person name="Bulley S."/>
            <person name="Chunkath S."/>
            <person name="Hanley Z."/>
            <person name="Storey R."/>
            <person name="Thrimawithana A.H."/>
            <person name="Thomson S."/>
            <person name="David C."/>
            <person name="Testolin R."/>
            <person name="Huang H."/>
            <person name="Hellens R.P."/>
            <person name="Schaffer R.J."/>
        </authorList>
    </citation>
    <scope>NUCLEOTIDE SEQUENCE [LARGE SCALE GENOMIC DNA]</scope>
    <source>
        <strain evidence="3">cv. Red5</strain>
    </source>
</reference>
<dbReference type="GO" id="GO:2001070">
    <property type="term" value="F:starch binding"/>
    <property type="evidence" value="ECO:0007669"/>
    <property type="project" value="InterPro"/>
</dbReference>
<dbReference type="InterPro" id="IPR013784">
    <property type="entry name" value="Carb-bd-like_fold"/>
</dbReference>
<dbReference type="FunCoup" id="A0A2R6R8C4">
    <property type="interactions" value="234"/>
</dbReference>
<dbReference type="STRING" id="1590841.A0A2R6R8C4"/>
<dbReference type="Proteomes" id="UP000241394">
    <property type="component" value="Chromosome LG8"/>
</dbReference>
<keyword evidence="2" id="KW-0418">Kinase</keyword>
<proteinExistence type="predicted"/>
<keyword evidence="3" id="KW-1185">Reference proteome</keyword>
<dbReference type="InterPro" id="IPR013783">
    <property type="entry name" value="Ig-like_fold"/>
</dbReference>
<dbReference type="InParanoid" id="A0A2R6R8C4"/>
<accession>A0A2R6R8C4</accession>
<dbReference type="AlphaFoldDB" id="A0A2R6R8C4"/>
<dbReference type="SMART" id="SM01065">
    <property type="entry name" value="CBM_2"/>
    <property type="match status" value="1"/>
</dbReference>
<dbReference type="PANTHER" id="PTHR15048:SF0">
    <property type="entry name" value="STARCH-BINDING DOMAIN-CONTAINING PROTEIN 1"/>
    <property type="match status" value="1"/>
</dbReference>
<name>A0A2R6R8C4_ACTCC</name>
<comment type="caution">
    <text evidence="2">The sequence shown here is derived from an EMBL/GenBank/DDBJ whole genome shotgun (WGS) entry which is preliminary data.</text>
</comment>
<dbReference type="InterPro" id="IPR002044">
    <property type="entry name" value="CBM20"/>
</dbReference>
<sequence>MMETLTRVRSMVFSDNYRSTERGFSFSSPRDHVGRLEIRLLSAPRKVSVGVSNPISPQQKRTHRIFVSSLTSSSQTQKHLEDEETQIQDASKTVHVKFQLQKECAFGEQFHIVGDDPIFGSWDPLSAIAMDWSDGHTWTVKMDIPIGKPIQYKFILKGKTGNILWQPGPDRILQTWETNNTISVSADWDNSELQMIIEEEPSSITNDETLIVLESSSPQSGELTVGENVIGNNGSAMNLKSSTGKKDEAKPVFHEGDPILVPGLTAFTTVDAVEISPSEVHESYAASTSLGVDEAILVPGLTAFTRVDAVEISPSEVHESYAASTSLGVDEAAESNLKKEHRNDSLHPKNSTAMMFGDGEELCVNEQAKEQDLPNSKPVETVLENDMQWGRRTLQKLLTSFNFFQHRTD</sequence>
<dbReference type="PANTHER" id="PTHR15048">
    <property type="entry name" value="STARCH-BINDING DOMAIN-CONTAINING PROTEIN 1"/>
    <property type="match status" value="1"/>
</dbReference>
<dbReference type="SUPFAM" id="SSF49452">
    <property type="entry name" value="Starch-binding domain-like"/>
    <property type="match status" value="1"/>
</dbReference>
<evidence type="ECO:0000313" key="3">
    <source>
        <dbReference type="Proteomes" id="UP000241394"/>
    </source>
</evidence>
<dbReference type="Pfam" id="PF00686">
    <property type="entry name" value="CBM_20"/>
    <property type="match status" value="1"/>
</dbReference>
<dbReference type="Gene3D" id="2.60.40.10">
    <property type="entry name" value="Immunoglobulins"/>
    <property type="match status" value="1"/>
</dbReference>
<dbReference type="OrthoDB" id="550577at2759"/>
<gene>
    <name evidence="2" type="ORF">CEY00_Acc08638</name>
</gene>
<dbReference type="GO" id="GO:0016020">
    <property type="term" value="C:membrane"/>
    <property type="evidence" value="ECO:0007669"/>
    <property type="project" value="TreeGrafter"/>
</dbReference>
<organism evidence="2 3">
    <name type="scientific">Actinidia chinensis var. chinensis</name>
    <name type="common">Chinese soft-hair kiwi</name>
    <dbReference type="NCBI Taxonomy" id="1590841"/>
    <lineage>
        <taxon>Eukaryota</taxon>
        <taxon>Viridiplantae</taxon>
        <taxon>Streptophyta</taxon>
        <taxon>Embryophyta</taxon>
        <taxon>Tracheophyta</taxon>
        <taxon>Spermatophyta</taxon>
        <taxon>Magnoliopsida</taxon>
        <taxon>eudicotyledons</taxon>
        <taxon>Gunneridae</taxon>
        <taxon>Pentapetalae</taxon>
        <taxon>asterids</taxon>
        <taxon>Ericales</taxon>
        <taxon>Actinidiaceae</taxon>
        <taxon>Actinidia</taxon>
    </lineage>
</organism>
<dbReference type="OMA" id="KECAFGE"/>
<keyword evidence="2" id="KW-0808">Transferase</keyword>
<dbReference type="GO" id="GO:0016301">
    <property type="term" value="F:kinase activity"/>
    <property type="evidence" value="ECO:0007669"/>
    <property type="project" value="UniProtKB-KW"/>
</dbReference>
<dbReference type="Gramene" id="PSS23813">
    <property type="protein sequence ID" value="PSS23813"/>
    <property type="gene ID" value="CEY00_Acc08638"/>
</dbReference>
<protein>
    <submittedName>
        <fullName evidence="2">Phosphoglucan, water dikinase</fullName>
    </submittedName>
</protein>
<evidence type="ECO:0000313" key="2">
    <source>
        <dbReference type="EMBL" id="PSS23813.1"/>
    </source>
</evidence>
<dbReference type="PROSITE" id="PS51166">
    <property type="entry name" value="CBM20"/>
    <property type="match status" value="1"/>
</dbReference>